<dbReference type="PRINTS" id="PR00176">
    <property type="entry name" value="NANEUSMPORT"/>
</dbReference>
<dbReference type="InterPro" id="IPR000175">
    <property type="entry name" value="Na/ntran_symport"/>
</dbReference>
<dbReference type="InterPro" id="IPR037272">
    <property type="entry name" value="SNS_sf"/>
</dbReference>
<feature type="binding site" evidence="8">
    <location>
        <position position="313"/>
    </location>
    <ligand>
        <name>Na(+)</name>
        <dbReference type="ChEBI" id="CHEBI:29101"/>
        <label>1</label>
    </ligand>
</feature>
<feature type="transmembrane region" description="Helical" evidence="10">
    <location>
        <begin position="606"/>
        <end position="630"/>
    </location>
</feature>
<keyword evidence="5 10" id="KW-1133">Transmembrane helix</keyword>
<reference evidence="12" key="1">
    <citation type="journal article" date="2006" name="Science">
        <title>Ancient noncoding elements conserved in the human genome.</title>
        <authorList>
            <person name="Venkatesh B."/>
            <person name="Kirkness E.F."/>
            <person name="Loh Y.H."/>
            <person name="Halpern A.L."/>
            <person name="Lee A.P."/>
            <person name="Johnson J."/>
            <person name="Dandona N."/>
            <person name="Viswanathan L.D."/>
            <person name="Tay A."/>
            <person name="Venter J.C."/>
            <person name="Strausberg R.L."/>
            <person name="Brenner S."/>
        </authorList>
    </citation>
    <scope>NUCLEOTIDE SEQUENCE [LARGE SCALE GENOMIC DNA]</scope>
</reference>
<reference evidence="11" key="5">
    <citation type="submission" date="2025-09" db="UniProtKB">
        <authorList>
            <consortium name="Ensembl"/>
        </authorList>
    </citation>
    <scope>IDENTIFICATION</scope>
</reference>
<evidence type="ECO:0000313" key="11">
    <source>
        <dbReference type="Ensembl" id="ENSCMIP00000024976.1"/>
    </source>
</evidence>
<feature type="transmembrane region" description="Helical" evidence="10">
    <location>
        <begin position="424"/>
        <end position="446"/>
    </location>
</feature>
<dbReference type="GO" id="GO:0005298">
    <property type="term" value="F:proline:sodium symporter activity"/>
    <property type="evidence" value="ECO:0007669"/>
    <property type="project" value="TreeGrafter"/>
</dbReference>
<proteinExistence type="inferred from homology"/>
<keyword evidence="7" id="KW-0325">Glycoprotein</keyword>
<reference evidence="12" key="2">
    <citation type="journal article" date="2007" name="PLoS Biol.">
        <title>Survey sequencing and comparative analysis of the elephant shark (Callorhinchus milii) genome.</title>
        <authorList>
            <person name="Venkatesh B."/>
            <person name="Kirkness E.F."/>
            <person name="Loh Y.H."/>
            <person name="Halpern A.L."/>
            <person name="Lee A.P."/>
            <person name="Johnson J."/>
            <person name="Dandona N."/>
            <person name="Viswanathan L.D."/>
            <person name="Tay A."/>
            <person name="Venter J.C."/>
            <person name="Strausberg R.L."/>
            <person name="Brenner S."/>
        </authorList>
    </citation>
    <scope>NUCLEOTIDE SEQUENCE [LARGE SCALE GENOMIC DNA]</scope>
</reference>
<dbReference type="Pfam" id="PF00209">
    <property type="entry name" value="SNF"/>
    <property type="match status" value="1"/>
</dbReference>
<dbReference type="GO" id="GO:1904271">
    <property type="term" value="P:L-proline import across plasma membrane"/>
    <property type="evidence" value="ECO:0007669"/>
    <property type="project" value="TreeGrafter"/>
</dbReference>
<evidence type="ECO:0000256" key="3">
    <source>
        <dbReference type="ARBA" id="ARBA00022692"/>
    </source>
</evidence>
<sequence>MNKCNLNLKEIALLPPSLHYRIFLNKILTNMDDGRPSWENPMQFVFACISFAVGLGNVWRFPYLCQMHGGGGFLIPYVIMLVVEGLPLFYLELSLGQLLRKGSIGAWKTINPYLVGVGAASVVVSFLVSVYYNAIVAWSFWYLFHSFENPLPWARCPLTTNRTEYVEECAKSSPTEYFWYRETLNITSSINEPGTFHWGMVLCLILSWLVVYLCIIRGTESTGKVVYVTASFPYLVLLIYLIRGVTLPGAVNGLKYMFTPKIEELIDPKSWIDAATQIFFSLGLGFGSLIAFASFNQKNNNCEKQAVIIAFINSLTSVFASIVTFSIYGFKATHNYESCLDRMVLLLMNTFDLMEGTITHTNLKEWMNFLNSTDPDKFSTLIPHLETCDLQSQLDTAAEGTGLSFIVFTEAIVNMPGPSQIWSVLYFSMLLMLGIGSMVGNTAGVITPLSDMKIISKHMPKEVMTGIVCLLACLIGLVFNIGSGNYWFSIFNDYAATLTLLLIVLVEVIGICYVHGIRRFRNDIEMMIGHKPNWYWVITWTFVSPVLIVGLLIFYVVDYIMSGTLTYSTWNSVEVCINQSLLSYIYLDLFNIIIKNDQANPKSMLLLIHSLILRECFVVDLIIRLVSLFYKYFSSVA</sequence>
<keyword evidence="2 9" id="KW-0813">Transport</keyword>
<feature type="binding site" evidence="8">
    <location>
        <position position="57"/>
    </location>
    <ligand>
        <name>Na(+)</name>
        <dbReference type="ChEBI" id="CHEBI:29101"/>
        <label>1</label>
    </ligand>
</feature>
<feature type="transmembrane region" description="Helical" evidence="10">
    <location>
        <begin position="467"/>
        <end position="488"/>
    </location>
</feature>
<feature type="transmembrane region" description="Helical" evidence="10">
    <location>
        <begin position="113"/>
        <end position="144"/>
    </location>
</feature>
<feature type="binding site" evidence="8">
    <location>
        <position position="52"/>
    </location>
    <ligand>
        <name>Na(+)</name>
        <dbReference type="ChEBI" id="CHEBI:29101"/>
        <label>1</label>
    </ligand>
</feature>
<dbReference type="STRING" id="7868.ENSCMIP00000024976"/>
<reference evidence="12" key="3">
    <citation type="journal article" date="2014" name="Nature">
        <title>Elephant shark genome provides unique insights into gnathostome evolution.</title>
        <authorList>
            <consortium name="International Elephant Shark Genome Sequencing Consortium"/>
            <person name="Venkatesh B."/>
            <person name="Lee A.P."/>
            <person name="Ravi V."/>
            <person name="Maurya A.K."/>
            <person name="Lian M.M."/>
            <person name="Swann J.B."/>
            <person name="Ohta Y."/>
            <person name="Flajnik M.F."/>
            <person name="Sutoh Y."/>
            <person name="Kasahara M."/>
            <person name="Hoon S."/>
            <person name="Gangu V."/>
            <person name="Roy S.W."/>
            <person name="Irimia M."/>
            <person name="Korzh V."/>
            <person name="Kondrychyn I."/>
            <person name="Lim Z.W."/>
            <person name="Tay B.H."/>
            <person name="Tohari S."/>
            <person name="Kong K.W."/>
            <person name="Ho S."/>
            <person name="Lorente-Galdos B."/>
            <person name="Quilez J."/>
            <person name="Marques-Bonet T."/>
            <person name="Raney B.J."/>
            <person name="Ingham P.W."/>
            <person name="Tay A."/>
            <person name="Hillier L.W."/>
            <person name="Minx P."/>
            <person name="Boehm T."/>
            <person name="Wilson R.K."/>
            <person name="Brenner S."/>
            <person name="Warren W.C."/>
        </authorList>
    </citation>
    <scope>NUCLEOTIDE SEQUENCE [LARGE SCALE GENOMIC DNA]</scope>
</reference>
<dbReference type="PANTHER" id="PTHR11616">
    <property type="entry name" value="SODIUM/CHLORIDE DEPENDENT TRANSPORTER"/>
    <property type="match status" value="1"/>
</dbReference>
<feature type="transmembrane region" description="Helical" evidence="10">
    <location>
        <begin position="227"/>
        <end position="251"/>
    </location>
</feature>
<dbReference type="AlphaFoldDB" id="A0A4W3IBW5"/>
<dbReference type="PANTHER" id="PTHR11616:SF44">
    <property type="entry name" value="SODIUM- AND CHLORIDE-DEPENDENT TRANSPORTER XTRP3"/>
    <property type="match status" value="1"/>
</dbReference>
<evidence type="ECO:0000256" key="9">
    <source>
        <dbReference type="RuleBase" id="RU003732"/>
    </source>
</evidence>
<keyword evidence="8" id="KW-0479">Metal-binding</keyword>
<evidence type="ECO:0000256" key="10">
    <source>
        <dbReference type="SAM" id="Phobius"/>
    </source>
</evidence>
<dbReference type="GeneTree" id="ENSGT00940000155873"/>
<dbReference type="GO" id="GO:0016324">
    <property type="term" value="C:apical plasma membrane"/>
    <property type="evidence" value="ECO:0007669"/>
    <property type="project" value="TreeGrafter"/>
</dbReference>
<evidence type="ECO:0000256" key="2">
    <source>
        <dbReference type="ARBA" id="ARBA00022448"/>
    </source>
</evidence>
<evidence type="ECO:0000256" key="6">
    <source>
        <dbReference type="ARBA" id="ARBA00023136"/>
    </source>
</evidence>
<dbReference type="SUPFAM" id="SSF161070">
    <property type="entry name" value="SNF-like"/>
    <property type="match status" value="1"/>
</dbReference>
<evidence type="ECO:0000256" key="5">
    <source>
        <dbReference type="ARBA" id="ARBA00022989"/>
    </source>
</evidence>
<feature type="binding site" evidence="8">
    <location>
        <position position="281"/>
    </location>
    <ligand>
        <name>Na(+)</name>
        <dbReference type="ChEBI" id="CHEBI:29101"/>
        <label>1</label>
    </ligand>
</feature>
<feature type="transmembrane region" description="Helical" evidence="10">
    <location>
        <begin position="494"/>
        <end position="514"/>
    </location>
</feature>
<dbReference type="GO" id="GO:0046872">
    <property type="term" value="F:metal ion binding"/>
    <property type="evidence" value="ECO:0007669"/>
    <property type="project" value="UniProtKB-KW"/>
</dbReference>
<feature type="transmembrane region" description="Helical" evidence="10">
    <location>
        <begin position="307"/>
        <end position="328"/>
    </location>
</feature>
<dbReference type="PROSITE" id="PS50267">
    <property type="entry name" value="NA_NEUROTRAN_SYMP_3"/>
    <property type="match status" value="1"/>
</dbReference>
<keyword evidence="12" id="KW-1185">Reference proteome</keyword>
<dbReference type="PROSITE" id="PS00610">
    <property type="entry name" value="NA_NEUROTRAN_SYMP_1"/>
    <property type="match status" value="1"/>
</dbReference>
<feature type="binding site" evidence="8">
    <location>
        <position position="437"/>
    </location>
    <ligand>
        <name>Na(+)</name>
        <dbReference type="ChEBI" id="CHEBI:29101"/>
        <label>1</label>
    </ligand>
</feature>
<feature type="transmembrane region" description="Helical" evidence="10">
    <location>
        <begin position="44"/>
        <end position="62"/>
    </location>
</feature>
<feature type="transmembrane region" description="Helical" evidence="10">
    <location>
        <begin position="74"/>
        <end position="93"/>
    </location>
</feature>
<feature type="binding site" evidence="8">
    <location>
        <position position="433"/>
    </location>
    <ligand>
        <name>Na(+)</name>
        <dbReference type="ChEBI" id="CHEBI:29101"/>
        <label>1</label>
    </ligand>
</feature>
<keyword evidence="6 10" id="KW-0472">Membrane</keyword>
<accession>A0A4W3IBW5</accession>
<evidence type="ECO:0000256" key="8">
    <source>
        <dbReference type="PIRSR" id="PIRSR600175-1"/>
    </source>
</evidence>
<dbReference type="Proteomes" id="UP000314986">
    <property type="component" value="Unassembled WGS sequence"/>
</dbReference>
<dbReference type="NCBIfam" id="NF037979">
    <property type="entry name" value="Na_transp"/>
    <property type="match status" value="1"/>
</dbReference>
<keyword evidence="8" id="KW-0915">Sodium</keyword>
<dbReference type="PRINTS" id="PR01206">
    <property type="entry name" value="ORPHTRNSPORT"/>
</dbReference>
<dbReference type="OMA" id="YHNNFER"/>
<reference evidence="11" key="4">
    <citation type="submission" date="2025-08" db="UniProtKB">
        <authorList>
            <consortium name="Ensembl"/>
        </authorList>
    </citation>
    <scope>IDENTIFICATION</scope>
</reference>
<feature type="transmembrane region" description="Helical" evidence="10">
    <location>
        <begin position="196"/>
        <end position="215"/>
    </location>
</feature>
<feature type="binding site" evidence="8">
    <location>
        <position position="53"/>
    </location>
    <ligand>
        <name>Na(+)</name>
        <dbReference type="ChEBI" id="CHEBI:29101"/>
        <label>1</label>
    </ligand>
</feature>
<comment type="similarity">
    <text evidence="9">Belongs to the sodium:neurotransmitter symporter (SNF) (TC 2.A.22) family.</text>
</comment>
<comment type="subcellular location">
    <subcellularLocation>
        <location evidence="1">Membrane</location>
        <topology evidence="1">Multi-pass membrane protein</topology>
    </subcellularLocation>
</comment>
<dbReference type="GO" id="GO:0015816">
    <property type="term" value="P:glycine transport"/>
    <property type="evidence" value="ECO:0007669"/>
    <property type="project" value="TreeGrafter"/>
</dbReference>
<keyword evidence="3 9" id="KW-0812">Transmembrane</keyword>
<feature type="transmembrane region" description="Helical" evidence="10">
    <location>
        <begin position="534"/>
        <end position="557"/>
    </location>
</feature>
<dbReference type="InterPro" id="IPR002438">
    <property type="entry name" value="Neutral_aa_SLC6"/>
</dbReference>
<keyword evidence="4 9" id="KW-0769">Symport</keyword>
<evidence type="ECO:0000256" key="7">
    <source>
        <dbReference type="ARBA" id="ARBA00023180"/>
    </source>
</evidence>
<feature type="transmembrane region" description="Helical" evidence="10">
    <location>
        <begin position="577"/>
        <end position="594"/>
    </location>
</feature>
<dbReference type="GO" id="GO:0015193">
    <property type="term" value="F:L-proline transmembrane transporter activity"/>
    <property type="evidence" value="ECO:0007669"/>
    <property type="project" value="TreeGrafter"/>
</dbReference>
<evidence type="ECO:0000256" key="1">
    <source>
        <dbReference type="ARBA" id="ARBA00004141"/>
    </source>
</evidence>
<evidence type="ECO:0000256" key="4">
    <source>
        <dbReference type="ARBA" id="ARBA00022847"/>
    </source>
</evidence>
<dbReference type="Ensembl" id="ENSCMIT00000025388.1">
    <property type="protein sequence ID" value="ENSCMIP00000024976.1"/>
    <property type="gene ID" value="ENSCMIG00000010947.1"/>
</dbReference>
<feature type="transmembrane region" description="Helical" evidence="10">
    <location>
        <begin position="271"/>
        <end position="295"/>
    </location>
</feature>
<organism evidence="11 12">
    <name type="scientific">Callorhinchus milii</name>
    <name type="common">Ghost shark</name>
    <dbReference type="NCBI Taxonomy" id="7868"/>
    <lineage>
        <taxon>Eukaryota</taxon>
        <taxon>Metazoa</taxon>
        <taxon>Chordata</taxon>
        <taxon>Craniata</taxon>
        <taxon>Vertebrata</taxon>
        <taxon>Chondrichthyes</taxon>
        <taxon>Holocephali</taxon>
        <taxon>Chimaeriformes</taxon>
        <taxon>Callorhinchidae</taxon>
        <taxon>Callorhinchus</taxon>
    </lineage>
</organism>
<dbReference type="InParanoid" id="A0A4W3IBW5"/>
<protein>
    <recommendedName>
        <fullName evidence="9">Transporter</fullName>
    </recommendedName>
</protein>
<evidence type="ECO:0000313" key="12">
    <source>
        <dbReference type="Proteomes" id="UP000314986"/>
    </source>
</evidence>
<name>A0A4W3IBW5_CALMI</name>